<dbReference type="PANTHER" id="PTHR43085:SF7">
    <property type="entry name" value="FRUCTOKINASE-7-RELATED"/>
    <property type="match status" value="1"/>
</dbReference>
<gene>
    <name evidence="5" type="primary">LOC111308080</name>
</gene>
<keyword evidence="1" id="KW-0808">Transferase</keyword>
<dbReference type="Proteomes" id="UP000515121">
    <property type="component" value="Unplaced"/>
</dbReference>
<organism evidence="4 5">
    <name type="scientific">Durio zibethinus</name>
    <name type="common">Durian</name>
    <dbReference type="NCBI Taxonomy" id="66656"/>
    <lineage>
        <taxon>Eukaryota</taxon>
        <taxon>Viridiplantae</taxon>
        <taxon>Streptophyta</taxon>
        <taxon>Embryophyta</taxon>
        <taxon>Tracheophyta</taxon>
        <taxon>Spermatophyta</taxon>
        <taxon>Magnoliopsida</taxon>
        <taxon>eudicotyledons</taxon>
        <taxon>Gunneridae</taxon>
        <taxon>Pentapetalae</taxon>
        <taxon>rosids</taxon>
        <taxon>malvids</taxon>
        <taxon>Malvales</taxon>
        <taxon>Malvaceae</taxon>
        <taxon>Helicteroideae</taxon>
        <taxon>Durio</taxon>
    </lineage>
</organism>
<proteinExistence type="predicted"/>
<protein>
    <submittedName>
        <fullName evidence="5">Probable fructokinase-7</fullName>
    </submittedName>
</protein>
<dbReference type="Gene3D" id="3.40.1190.20">
    <property type="match status" value="1"/>
</dbReference>
<dbReference type="GO" id="GO:0005829">
    <property type="term" value="C:cytosol"/>
    <property type="evidence" value="ECO:0007669"/>
    <property type="project" value="TreeGrafter"/>
</dbReference>
<evidence type="ECO:0000256" key="3">
    <source>
        <dbReference type="SAM" id="MobiDB-lite"/>
    </source>
</evidence>
<evidence type="ECO:0000256" key="1">
    <source>
        <dbReference type="ARBA" id="ARBA00022679"/>
    </source>
</evidence>
<sequence length="135" mass="15644">MRQVAKQESKREAKMQEIEGEQTAKGKDIAKIFLYGFISLIEEPYKSAHHITMNIDKRSGSILFYDPNVRLPLWPLAEATWKWHNEYMGLSGPYQGDDDPYDDNVVIQKLFHPNLKLLVVTEGLAGCRYYTKHDI</sequence>
<dbReference type="KEGG" id="dzi:111308080"/>
<dbReference type="RefSeq" id="XP_022762156.1">
    <property type="nucleotide sequence ID" value="XM_022906421.1"/>
</dbReference>
<dbReference type="AlphaFoldDB" id="A0A6P6ABK1"/>
<evidence type="ECO:0000256" key="2">
    <source>
        <dbReference type="ARBA" id="ARBA00022777"/>
    </source>
</evidence>
<dbReference type="OrthoDB" id="415590at2759"/>
<dbReference type="GeneID" id="111308080"/>
<dbReference type="InterPro" id="IPR029056">
    <property type="entry name" value="Ribokinase-like"/>
</dbReference>
<name>A0A6P6ABK1_DURZI</name>
<dbReference type="SUPFAM" id="SSF53613">
    <property type="entry name" value="Ribokinase-like"/>
    <property type="match status" value="1"/>
</dbReference>
<dbReference type="InterPro" id="IPR050306">
    <property type="entry name" value="PfkB_Carbo_kinase"/>
</dbReference>
<dbReference type="GO" id="GO:0006000">
    <property type="term" value="P:fructose metabolic process"/>
    <property type="evidence" value="ECO:0007669"/>
    <property type="project" value="TreeGrafter"/>
</dbReference>
<keyword evidence="2" id="KW-0418">Kinase</keyword>
<keyword evidence="4" id="KW-1185">Reference proteome</keyword>
<dbReference type="PANTHER" id="PTHR43085">
    <property type="entry name" value="HEXOKINASE FAMILY MEMBER"/>
    <property type="match status" value="1"/>
</dbReference>
<accession>A0A6P6ABK1</accession>
<evidence type="ECO:0000313" key="4">
    <source>
        <dbReference type="Proteomes" id="UP000515121"/>
    </source>
</evidence>
<evidence type="ECO:0000313" key="5">
    <source>
        <dbReference type="RefSeq" id="XP_022762156.1"/>
    </source>
</evidence>
<dbReference type="GO" id="GO:0008865">
    <property type="term" value="F:fructokinase activity"/>
    <property type="evidence" value="ECO:0007669"/>
    <property type="project" value="TreeGrafter"/>
</dbReference>
<feature type="region of interest" description="Disordered" evidence="3">
    <location>
        <begin position="1"/>
        <end position="20"/>
    </location>
</feature>
<reference evidence="5" key="1">
    <citation type="submission" date="2025-08" db="UniProtKB">
        <authorList>
            <consortium name="RefSeq"/>
        </authorList>
    </citation>
    <scope>IDENTIFICATION</scope>
    <source>
        <tissue evidence="5">Fruit stalk</tissue>
    </source>
</reference>